<dbReference type="PANTHER" id="PTHR42743">
    <property type="entry name" value="AMINO-ACID AMINOTRANSFERASE"/>
    <property type="match status" value="1"/>
</dbReference>
<evidence type="ECO:0000256" key="8">
    <source>
        <dbReference type="ARBA" id="ARBA00035676"/>
    </source>
</evidence>
<dbReference type="InterPro" id="IPR017824">
    <property type="entry name" value="Aminodeoxychorismate_lyase_IV"/>
</dbReference>
<evidence type="ECO:0000256" key="6">
    <source>
        <dbReference type="ARBA" id="ARBA00023239"/>
    </source>
</evidence>
<evidence type="ECO:0000256" key="7">
    <source>
        <dbReference type="ARBA" id="ARBA00035633"/>
    </source>
</evidence>
<evidence type="ECO:0000313" key="11">
    <source>
        <dbReference type="EMBL" id="ASG65729.1"/>
    </source>
</evidence>
<dbReference type="InterPro" id="IPR050571">
    <property type="entry name" value="Class-IV_PLP-Dep_Aminotrnsfr"/>
</dbReference>
<evidence type="ECO:0000256" key="1">
    <source>
        <dbReference type="ARBA" id="ARBA00001933"/>
    </source>
</evidence>
<evidence type="ECO:0000256" key="5">
    <source>
        <dbReference type="ARBA" id="ARBA00022909"/>
    </source>
</evidence>
<dbReference type="SUPFAM" id="SSF56752">
    <property type="entry name" value="D-aminoacid aminotransferase-like PLP-dependent enzymes"/>
    <property type="match status" value="1"/>
</dbReference>
<comment type="catalytic activity">
    <reaction evidence="9">
        <text>4-amino-4-deoxychorismate = 4-aminobenzoate + pyruvate + H(+)</text>
        <dbReference type="Rhea" id="RHEA:16201"/>
        <dbReference type="ChEBI" id="CHEBI:15361"/>
        <dbReference type="ChEBI" id="CHEBI:15378"/>
        <dbReference type="ChEBI" id="CHEBI:17836"/>
        <dbReference type="ChEBI" id="CHEBI:58406"/>
        <dbReference type="EC" id="4.1.3.38"/>
    </reaction>
</comment>
<protein>
    <recommendedName>
        <fullName evidence="8 10">Aminodeoxychorismate lyase</fullName>
        <ecNumber evidence="8 10">4.1.3.38</ecNumber>
    </recommendedName>
</protein>
<comment type="similarity">
    <text evidence="2">Belongs to the class-IV pyridoxal-phosphate-dependent aminotransferase family.</text>
</comment>
<dbReference type="PANTHER" id="PTHR42743:SF2">
    <property type="entry name" value="AMINODEOXYCHORISMATE LYASE"/>
    <property type="match status" value="1"/>
</dbReference>
<evidence type="ECO:0000256" key="9">
    <source>
        <dbReference type="ARBA" id="ARBA00049529"/>
    </source>
</evidence>
<dbReference type="InterPro" id="IPR036038">
    <property type="entry name" value="Aminotransferase-like"/>
</dbReference>
<name>A0ABN5APY9_9GAMM</name>
<proteinExistence type="inferred from homology"/>
<dbReference type="InterPro" id="IPR001544">
    <property type="entry name" value="Aminotrans_IV"/>
</dbReference>
<dbReference type="RefSeq" id="WP_088768131.1">
    <property type="nucleotide sequence ID" value="NZ_CP022133.1"/>
</dbReference>
<organism evidence="11 12">
    <name type="scientific">Idiomarina piscisalsi</name>
    <dbReference type="NCBI Taxonomy" id="1096243"/>
    <lineage>
        <taxon>Bacteria</taxon>
        <taxon>Pseudomonadati</taxon>
        <taxon>Pseudomonadota</taxon>
        <taxon>Gammaproteobacteria</taxon>
        <taxon>Alteromonadales</taxon>
        <taxon>Idiomarinaceae</taxon>
        <taxon>Idiomarina</taxon>
    </lineage>
</organism>
<evidence type="ECO:0000256" key="3">
    <source>
        <dbReference type="ARBA" id="ARBA00011738"/>
    </source>
</evidence>
<dbReference type="NCBIfam" id="TIGR03461">
    <property type="entry name" value="pabC_Proteo"/>
    <property type="match status" value="1"/>
</dbReference>
<dbReference type="Proteomes" id="UP000197717">
    <property type="component" value="Chromosome"/>
</dbReference>
<dbReference type="Pfam" id="PF01063">
    <property type="entry name" value="Aminotran_4"/>
    <property type="match status" value="1"/>
</dbReference>
<keyword evidence="12" id="KW-1185">Reference proteome</keyword>
<dbReference type="EC" id="4.1.3.38" evidence="8 10"/>
<evidence type="ECO:0000256" key="2">
    <source>
        <dbReference type="ARBA" id="ARBA00009320"/>
    </source>
</evidence>
<dbReference type="EMBL" id="CP022133">
    <property type="protein sequence ID" value="ASG65729.1"/>
    <property type="molecule type" value="Genomic_DNA"/>
</dbReference>
<comment type="subunit">
    <text evidence="3">Homodimer.</text>
</comment>
<dbReference type="Gene3D" id="3.30.470.10">
    <property type="match status" value="1"/>
</dbReference>
<gene>
    <name evidence="11" type="primary">pabC</name>
    <name evidence="11" type="ORF">CEW91_06030</name>
</gene>
<accession>A0ABN5APY9</accession>
<comment type="cofactor">
    <cofactor evidence="1">
        <name>pyridoxal 5'-phosphate</name>
        <dbReference type="ChEBI" id="CHEBI:597326"/>
    </cofactor>
</comment>
<dbReference type="GO" id="GO:0016829">
    <property type="term" value="F:lyase activity"/>
    <property type="evidence" value="ECO:0007669"/>
    <property type="project" value="UniProtKB-KW"/>
</dbReference>
<evidence type="ECO:0000256" key="4">
    <source>
        <dbReference type="ARBA" id="ARBA00022898"/>
    </source>
</evidence>
<dbReference type="InterPro" id="IPR043132">
    <property type="entry name" value="BCAT-like_C"/>
</dbReference>
<comment type="pathway">
    <text evidence="7">Cofactor biosynthesis; tetrahydrofolate biosynthesis; 4-aminobenzoate from chorismate: step 2/2.</text>
</comment>
<sequence length="262" mass="29077">MTLIKQFFNTQATDTGALDRGLQFGDGHFTTLRILNGTPEHLEAHLARLVHANRTLRIHHSTFTTLRNRLTELAKDVEQGVCKVIVTRGNSAQGYGYDHRIEANEYIQISTLPEPQNPLDVGLANVTLAEQTVLAGLKTLNRLEQVLLSAEKSEKGVDDLVVCTNDGRVIEAVQGNLFWKKRGRWQTPSLTTAGIDGVMRQHIINSNALGNLDIKEGRVTDLEHAEQIFVCNSVRGAVPVRSFNGKVFENLPLPEKVQRLAL</sequence>
<evidence type="ECO:0000313" key="12">
    <source>
        <dbReference type="Proteomes" id="UP000197717"/>
    </source>
</evidence>
<keyword evidence="5" id="KW-0289">Folate biosynthesis</keyword>
<evidence type="ECO:0000256" key="10">
    <source>
        <dbReference type="NCBIfam" id="TIGR03461"/>
    </source>
</evidence>
<keyword evidence="6 11" id="KW-0456">Lyase</keyword>
<dbReference type="Gene3D" id="3.20.10.10">
    <property type="entry name" value="D-amino Acid Aminotransferase, subunit A, domain 2"/>
    <property type="match status" value="1"/>
</dbReference>
<dbReference type="InterPro" id="IPR043131">
    <property type="entry name" value="BCAT-like_N"/>
</dbReference>
<keyword evidence="4" id="KW-0663">Pyridoxal phosphate</keyword>
<reference evidence="11 12" key="1">
    <citation type="submission" date="2017-06" db="EMBL/GenBank/DDBJ databases">
        <title>Complete genome sequence of Idiomarina piscisalsi strain 10PY1A isolated from soil of Soudi Arabia.</title>
        <authorList>
            <person name="Kim M.-C."/>
            <person name="Jung B.K."/>
            <person name="Budiyanto F."/>
            <person name="Nzila A."/>
            <person name="Shin J.-H."/>
        </authorList>
    </citation>
    <scope>NUCLEOTIDE SEQUENCE [LARGE SCALE GENOMIC DNA]</scope>
    <source>
        <strain evidence="11 12">10PY1A</strain>
    </source>
</reference>